<evidence type="ECO:0000256" key="5">
    <source>
        <dbReference type="ARBA" id="ARBA00056072"/>
    </source>
</evidence>
<feature type="domain" description="Pseudouridine synthase RsuA/RluA-like" evidence="9">
    <location>
        <begin position="151"/>
        <end position="308"/>
    </location>
</feature>
<reference evidence="10 11" key="1">
    <citation type="submission" date="2019-06" db="EMBL/GenBank/DDBJ databases">
        <title>Genomic Encyclopedia of Type Strains, Phase IV (KMG-V): Genome sequencing to study the core and pangenomes of soil and plant-associated prokaryotes.</title>
        <authorList>
            <person name="Whitman W."/>
        </authorList>
    </citation>
    <scope>NUCLEOTIDE SEQUENCE [LARGE SCALE GENOMIC DNA]</scope>
    <source>
        <strain evidence="10 11">BR 11880</strain>
    </source>
</reference>
<dbReference type="SUPFAM" id="SSF55174">
    <property type="entry name" value="Alpha-L RNA-binding motif"/>
    <property type="match status" value="1"/>
</dbReference>
<dbReference type="GO" id="GO:0160140">
    <property type="term" value="F:23S rRNA pseudouridine(1911/1915/1917) synthase activity"/>
    <property type="evidence" value="ECO:0007669"/>
    <property type="project" value="UniProtKB-EC"/>
</dbReference>
<comment type="function">
    <text evidence="5">Responsible for synthesis of pseudouridine from uracil at positions 1911, 1915 and 1917 in 23S ribosomal RNA.</text>
</comment>
<keyword evidence="2 7" id="KW-0694">RNA-binding</keyword>
<organism evidence="10 11">
    <name type="scientific">Nitrospirillum amazonense</name>
    <dbReference type="NCBI Taxonomy" id="28077"/>
    <lineage>
        <taxon>Bacteria</taxon>
        <taxon>Pseudomonadati</taxon>
        <taxon>Pseudomonadota</taxon>
        <taxon>Alphaproteobacteria</taxon>
        <taxon>Rhodospirillales</taxon>
        <taxon>Azospirillaceae</taxon>
        <taxon>Nitrospirillum</taxon>
    </lineage>
</organism>
<dbReference type="Gene3D" id="3.10.290.10">
    <property type="entry name" value="RNA-binding S4 domain"/>
    <property type="match status" value="1"/>
</dbReference>
<dbReference type="PROSITE" id="PS01129">
    <property type="entry name" value="PSI_RLU"/>
    <property type="match status" value="1"/>
</dbReference>
<dbReference type="NCBIfam" id="TIGR00005">
    <property type="entry name" value="rluA_subfam"/>
    <property type="match status" value="1"/>
</dbReference>
<evidence type="ECO:0000256" key="3">
    <source>
        <dbReference type="ARBA" id="ARBA00023235"/>
    </source>
</evidence>
<evidence type="ECO:0000259" key="9">
    <source>
        <dbReference type="Pfam" id="PF00849"/>
    </source>
</evidence>
<dbReference type="GO" id="GO:0000455">
    <property type="term" value="P:enzyme-directed rRNA pseudouridine synthesis"/>
    <property type="evidence" value="ECO:0007669"/>
    <property type="project" value="TreeGrafter"/>
</dbReference>
<dbReference type="GO" id="GO:0003723">
    <property type="term" value="F:RNA binding"/>
    <property type="evidence" value="ECO:0007669"/>
    <property type="project" value="UniProtKB-KW"/>
</dbReference>
<dbReference type="Gene3D" id="3.30.2350.10">
    <property type="entry name" value="Pseudouridine synthase"/>
    <property type="match status" value="1"/>
</dbReference>
<gene>
    <name evidence="10" type="ORF">FBZ89_11951</name>
</gene>
<dbReference type="EMBL" id="VITN01000019">
    <property type="protein sequence ID" value="TWB13836.1"/>
    <property type="molecule type" value="Genomic_DNA"/>
</dbReference>
<proteinExistence type="inferred from homology"/>
<dbReference type="CDD" id="cd02869">
    <property type="entry name" value="PseudoU_synth_RluA_like"/>
    <property type="match status" value="1"/>
</dbReference>
<evidence type="ECO:0000256" key="2">
    <source>
        <dbReference type="ARBA" id="ARBA00022884"/>
    </source>
</evidence>
<evidence type="ECO:0000256" key="6">
    <source>
        <dbReference type="PIRSR" id="PIRSR606225-1"/>
    </source>
</evidence>
<dbReference type="PANTHER" id="PTHR21600:SF44">
    <property type="entry name" value="RIBOSOMAL LARGE SUBUNIT PSEUDOURIDINE SYNTHASE D"/>
    <property type="match status" value="1"/>
</dbReference>
<protein>
    <recommendedName>
        <fullName evidence="8">Pseudouridine synthase</fullName>
        <ecNumber evidence="8">5.4.99.-</ecNumber>
    </recommendedName>
</protein>
<evidence type="ECO:0000256" key="4">
    <source>
        <dbReference type="ARBA" id="ARBA00036882"/>
    </source>
</evidence>
<dbReference type="AlphaFoldDB" id="A0A560EWS2"/>
<dbReference type="InterPro" id="IPR006225">
    <property type="entry name" value="PsdUridine_synth_RluC/D"/>
</dbReference>
<evidence type="ECO:0000313" key="11">
    <source>
        <dbReference type="Proteomes" id="UP000319859"/>
    </source>
</evidence>
<dbReference type="InterPro" id="IPR020103">
    <property type="entry name" value="PsdUridine_synth_cat_dom_sf"/>
</dbReference>
<accession>A0A560EWS2</accession>
<evidence type="ECO:0000256" key="7">
    <source>
        <dbReference type="PROSITE-ProRule" id="PRU00182"/>
    </source>
</evidence>
<evidence type="ECO:0000256" key="1">
    <source>
        <dbReference type="ARBA" id="ARBA00010876"/>
    </source>
</evidence>
<dbReference type="Proteomes" id="UP000319859">
    <property type="component" value="Unassembled WGS sequence"/>
</dbReference>
<evidence type="ECO:0000256" key="8">
    <source>
        <dbReference type="RuleBase" id="RU362028"/>
    </source>
</evidence>
<keyword evidence="3 8" id="KW-0413">Isomerase</keyword>
<dbReference type="InterPro" id="IPR050188">
    <property type="entry name" value="RluA_PseudoU_synthase"/>
</dbReference>
<dbReference type="Pfam" id="PF00849">
    <property type="entry name" value="PseudoU_synth_2"/>
    <property type="match status" value="1"/>
</dbReference>
<sequence length="385" mass="40257">MSALASTICAAPGQPADPAVARFGAVAGEGGADRLDLGAPVVDGAEDEELEGDEAGSALIAVTIPDTAARDRLDKALAQLVPEAAGLTRSRLQALIGEGRVALGQPGGQTIDDASYRVKPGQVFQISVPAPEPAVPVAQDIPLTIVFEDDDLLVIDKPAGMVVHPAAGNPDGTLVNALLFHCGERLSGIGGVRRPGIVHRLDKDTSGLMVVAKTDRAHAGLSAQFADRTLSRTYHAVVWGSPATAEGQIEGNIGRHPTDRKRMAVVSKGGKPALTRWRTLARYGLLAAHVECKLATGRTHQIRVHMAQIGHPLVGDPLYGKARPTGALGVRLKEATPDAQAQLLGFRRQALHAKDIAFRHPASGDMVAFTSDLPADLAGLIFSLE</sequence>
<dbReference type="SUPFAM" id="SSF55120">
    <property type="entry name" value="Pseudouridine synthase"/>
    <property type="match status" value="1"/>
</dbReference>
<feature type="active site" evidence="6">
    <location>
        <position position="202"/>
    </location>
</feature>
<dbReference type="InterPro" id="IPR006145">
    <property type="entry name" value="PsdUridine_synth_RsuA/RluA"/>
</dbReference>
<comment type="caution">
    <text evidence="10">The sequence shown here is derived from an EMBL/GenBank/DDBJ whole genome shotgun (WGS) entry which is preliminary data.</text>
</comment>
<comment type="catalytic activity">
    <reaction evidence="4">
        <text>uridine(1911/1915/1917) in 23S rRNA = pseudouridine(1911/1915/1917) in 23S rRNA</text>
        <dbReference type="Rhea" id="RHEA:42524"/>
        <dbReference type="Rhea" id="RHEA-COMP:10097"/>
        <dbReference type="Rhea" id="RHEA-COMP:10098"/>
        <dbReference type="ChEBI" id="CHEBI:65314"/>
        <dbReference type="ChEBI" id="CHEBI:65315"/>
        <dbReference type="EC" id="5.4.99.23"/>
    </reaction>
</comment>
<dbReference type="PROSITE" id="PS50889">
    <property type="entry name" value="S4"/>
    <property type="match status" value="1"/>
</dbReference>
<dbReference type="InterPro" id="IPR036986">
    <property type="entry name" value="S4_RNA-bd_sf"/>
</dbReference>
<dbReference type="EC" id="5.4.99.-" evidence="8"/>
<evidence type="ECO:0000313" key="10">
    <source>
        <dbReference type="EMBL" id="TWB13836.1"/>
    </source>
</evidence>
<name>A0A560EWS2_9PROT</name>
<comment type="similarity">
    <text evidence="1 8">Belongs to the pseudouridine synthase RluA family.</text>
</comment>
<dbReference type="InterPro" id="IPR006224">
    <property type="entry name" value="PsdUridine_synth_RluA-like_CS"/>
</dbReference>
<dbReference type="CDD" id="cd00165">
    <property type="entry name" value="S4"/>
    <property type="match status" value="1"/>
</dbReference>
<dbReference type="FunFam" id="3.30.2350.10:FF:000006">
    <property type="entry name" value="Pseudouridine synthase"/>
    <property type="match status" value="1"/>
</dbReference>
<dbReference type="PANTHER" id="PTHR21600">
    <property type="entry name" value="MITOCHONDRIAL RNA PSEUDOURIDINE SYNTHASE"/>
    <property type="match status" value="1"/>
</dbReference>
<comment type="catalytic activity">
    <reaction evidence="8">
        <text>a uridine in RNA = a pseudouridine in RNA</text>
        <dbReference type="Rhea" id="RHEA:48348"/>
        <dbReference type="Rhea" id="RHEA-COMP:12068"/>
        <dbReference type="Rhea" id="RHEA-COMP:12069"/>
        <dbReference type="ChEBI" id="CHEBI:65314"/>
        <dbReference type="ChEBI" id="CHEBI:65315"/>
    </reaction>
</comment>